<dbReference type="SMART" id="SM00589">
    <property type="entry name" value="PRY"/>
    <property type="match status" value="1"/>
</dbReference>
<dbReference type="Pfam" id="PF13516">
    <property type="entry name" value="LRR_6"/>
    <property type="match status" value="2"/>
</dbReference>
<keyword evidence="2" id="KW-0677">Repeat</keyword>
<dbReference type="SUPFAM" id="SSF49899">
    <property type="entry name" value="Concanavalin A-like lectins/glucanases"/>
    <property type="match status" value="1"/>
</dbReference>
<protein>
    <recommendedName>
        <fullName evidence="3">B30.2/SPRY domain-containing protein</fullName>
    </recommendedName>
</protein>
<dbReference type="AlphaFoldDB" id="A0AAV2LBM5"/>
<keyword evidence="5" id="KW-1185">Reference proteome</keyword>
<dbReference type="EMBL" id="OZ035845">
    <property type="protein sequence ID" value="CAL1599743.1"/>
    <property type="molecule type" value="Genomic_DNA"/>
</dbReference>
<accession>A0AAV2LBM5</accession>
<dbReference type="PRINTS" id="PR01407">
    <property type="entry name" value="BUTYPHLNCDUF"/>
</dbReference>
<keyword evidence="1" id="KW-0433">Leucine-rich repeat</keyword>
<evidence type="ECO:0000256" key="2">
    <source>
        <dbReference type="ARBA" id="ARBA00022737"/>
    </source>
</evidence>
<evidence type="ECO:0000313" key="4">
    <source>
        <dbReference type="EMBL" id="CAL1599743.1"/>
    </source>
</evidence>
<evidence type="ECO:0000259" key="3">
    <source>
        <dbReference type="PROSITE" id="PS50188"/>
    </source>
</evidence>
<dbReference type="SMART" id="SM00449">
    <property type="entry name" value="SPRY"/>
    <property type="match status" value="1"/>
</dbReference>
<dbReference type="InterPro" id="IPR001611">
    <property type="entry name" value="Leu-rich_rpt"/>
</dbReference>
<dbReference type="InterPro" id="IPR043136">
    <property type="entry name" value="B30.2/SPRY_sf"/>
</dbReference>
<dbReference type="PANTHER" id="PTHR24106">
    <property type="entry name" value="NACHT, LRR AND CARD DOMAINS-CONTAINING"/>
    <property type="match status" value="1"/>
</dbReference>
<dbReference type="Pfam" id="PF13765">
    <property type="entry name" value="PRY"/>
    <property type="match status" value="1"/>
</dbReference>
<dbReference type="Proteomes" id="UP001497482">
    <property type="component" value="Chromosome 23"/>
</dbReference>
<feature type="domain" description="B30.2/SPRY" evidence="3">
    <location>
        <begin position="290"/>
        <end position="479"/>
    </location>
</feature>
<dbReference type="SUPFAM" id="SSF52047">
    <property type="entry name" value="RNI-like"/>
    <property type="match status" value="1"/>
</dbReference>
<dbReference type="Gene3D" id="2.60.120.920">
    <property type="match status" value="1"/>
</dbReference>
<dbReference type="InterPro" id="IPR003877">
    <property type="entry name" value="SPRY_dom"/>
</dbReference>
<sequence length="479" mass="52389">MEKAKSDVDKVSDVMATLLSGIFPFQPNFSAKSNSCIVAPQVIGSHIKNFNISINTKDEQCHNNNNEEQKQETEHLLIEESQRSLKSYLKKNYSYLHEGAINESEEGLLRMLPVIKAAQIVDLSACGLSLCSCDLLSSALSSSMIQELDLSLKPITDAGLQSLCKGLALSKVHTLRLRSCGLTEAGAESLSSLLSSSHCELKSLDLSDNDCGDRGVQILSQGLSSARCPLQVLNLSLCRVSERGCMFLASALNRSDLKELDLSFNHPGESGVQLLTALKDDPLCSLHQLSVEKCGEPRIGPGPMKYLVSLSLDPDTAHKDLSLSNQNLSAIRELNPPAPSSSDRFGFWTQVLCTRGFTGRCYFEVEFCGRVCVGVASKHMSRQGEGPESRLGQNPRSWGLNCNKDGYKAVHNGLVTPVPGPLHSSRLGVFLDFCEGKLSFFSVREGELKHIFTFFKSNFTEPLYPAFHLAFIGASIHLR</sequence>
<dbReference type="Pfam" id="PF00622">
    <property type="entry name" value="SPRY"/>
    <property type="match status" value="1"/>
</dbReference>
<gene>
    <name evidence="4" type="ORF">KC01_LOCUS27956</name>
</gene>
<dbReference type="InterPro" id="IPR051261">
    <property type="entry name" value="NLR"/>
</dbReference>
<reference evidence="4 5" key="1">
    <citation type="submission" date="2024-04" db="EMBL/GenBank/DDBJ databases">
        <authorList>
            <person name="Waldvogel A.-M."/>
            <person name="Schoenle A."/>
        </authorList>
    </citation>
    <scope>NUCLEOTIDE SEQUENCE [LARGE SCALE GENOMIC DNA]</scope>
</reference>
<evidence type="ECO:0000313" key="5">
    <source>
        <dbReference type="Proteomes" id="UP001497482"/>
    </source>
</evidence>
<dbReference type="InterPro" id="IPR003879">
    <property type="entry name" value="Butyrophylin_SPRY"/>
</dbReference>
<dbReference type="Gene3D" id="3.80.10.10">
    <property type="entry name" value="Ribonuclease Inhibitor"/>
    <property type="match status" value="2"/>
</dbReference>
<dbReference type="InterPro" id="IPR001870">
    <property type="entry name" value="B30.2/SPRY"/>
</dbReference>
<proteinExistence type="predicted"/>
<evidence type="ECO:0000256" key="1">
    <source>
        <dbReference type="ARBA" id="ARBA00022614"/>
    </source>
</evidence>
<dbReference type="InterPro" id="IPR032675">
    <property type="entry name" value="LRR_dom_sf"/>
</dbReference>
<dbReference type="InterPro" id="IPR013320">
    <property type="entry name" value="ConA-like_dom_sf"/>
</dbReference>
<dbReference type="SMART" id="SM00368">
    <property type="entry name" value="LRR_RI"/>
    <property type="match status" value="5"/>
</dbReference>
<dbReference type="InterPro" id="IPR006574">
    <property type="entry name" value="PRY"/>
</dbReference>
<dbReference type="PROSITE" id="PS50188">
    <property type="entry name" value="B302_SPRY"/>
    <property type="match status" value="1"/>
</dbReference>
<organism evidence="4 5">
    <name type="scientific">Knipowitschia caucasica</name>
    <name type="common">Caucasian dwarf goby</name>
    <name type="synonym">Pomatoschistus caucasicus</name>
    <dbReference type="NCBI Taxonomy" id="637954"/>
    <lineage>
        <taxon>Eukaryota</taxon>
        <taxon>Metazoa</taxon>
        <taxon>Chordata</taxon>
        <taxon>Craniata</taxon>
        <taxon>Vertebrata</taxon>
        <taxon>Euteleostomi</taxon>
        <taxon>Actinopterygii</taxon>
        <taxon>Neopterygii</taxon>
        <taxon>Teleostei</taxon>
        <taxon>Neoteleostei</taxon>
        <taxon>Acanthomorphata</taxon>
        <taxon>Gobiaria</taxon>
        <taxon>Gobiiformes</taxon>
        <taxon>Gobioidei</taxon>
        <taxon>Gobiidae</taxon>
        <taxon>Gobiinae</taxon>
        <taxon>Knipowitschia</taxon>
    </lineage>
</organism>
<name>A0AAV2LBM5_KNICA</name>